<sequence length="50" mass="5292">MYIKNASAREGPLARLGLGFGPLPGLRCDGVRITARPWAVVPPFDDVIAG</sequence>
<gene>
    <name evidence="1" type="ORF">IV454_18560</name>
</gene>
<dbReference type="RefSeq" id="WP_206087272.1">
    <property type="nucleotide sequence ID" value="NZ_CP065053.1"/>
</dbReference>
<organism evidence="1 2">
    <name type="scientific">Massilia antarctica</name>
    <dbReference type="NCBI Taxonomy" id="2765360"/>
    <lineage>
        <taxon>Bacteria</taxon>
        <taxon>Pseudomonadati</taxon>
        <taxon>Pseudomonadota</taxon>
        <taxon>Betaproteobacteria</taxon>
        <taxon>Burkholderiales</taxon>
        <taxon>Oxalobacteraceae</taxon>
        <taxon>Telluria group</taxon>
        <taxon>Massilia</taxon>
    </lineage>
</organism>
<keyword evidence="2" id="KW-1185">Reference proteome</keyword>
<reference evidence="1 2" key="1">
    <citation type="submission" date="2020-11" db="EMBL/GenBank/DDBJ databases">
        <authorList>
            <person name="Sun Q."/>
        </authorList>
    </citation>
    <scope>NUCLEOTIDE SEQUENCE [LARGE SCALE GENOMIC DNA]</scope>
    <source>
        <strain evidence="1 2">P8398</strain>
    </source>
</reference>
<evidence type="ECO:0000313" key="1">
    <source>
        <dbReference type="EMBL" id="QPI47591.1"/>
    </source>
</evidence>
<dbReference type="EMBL" id="CP065053">
    <property type="protein sequence ID" value="QPI47591.1"/>
    <property type="molecule type" value="Genomic_DNA"/>
</dbReference>
<protein>
    <submittedName>
        <fullName evidence="1">Uncharacterized protein</fullName>
    </submittedName>
</protein>
<proteinExistence type="predicted"/>
<name>A0AA48W6C5_9BURK</name>
<accession>A0AA48W6C5</accession>
<dbReference type="Proteomes" id="UP000662888">
    <property type="component" value="Chromosome"/>
</dbReference>
<evidence type="ECO:0000313" key="2">
    <source>
        <dbReference type="Proteomes" id="UP000662888"/>
    </source>
</evidence>